<dbReference type="EMBL" id="CM045769">
    <property type="protein sequence ID" value="KAI7994968.1"/>
    <property type="molecule type" value="Genomic_DNA"/>
</dbReference>
<name>A0ACC0G2W3_9ERIC</name>
<sequence>MSSFVEWECGVDSSTVRSPWTCSCEKRRLEEASGSKPHKVKVDWLRSFEYEREMMDADVVVFGDVQSDVVDCVGGDDAFVDEIEGDGAHNVNAMHTNDLKFGFGIVREECSSWEGQKADIAVGGNATDVLCGSTFVKNSEGVKVSKVDEYGSAIAKLELENKRKDEMIALLEGEVAGLKNKLEAQAVNIVGGFECVLGIKNDEVDKLKKENIELRRSVLVLEDQLADRDVHTVTQAFRDVEVRRDGVGSNDAGVKVGDDIVYNVSPIRAGMGGTYMCNEGVGPSAGCAVVDSDGEQCGRTGGGIVNVDLSDMDEGSVTDAGIVVRGDDCVNNAGVIDVDAVVVQGSKWSGFDINNRLGVWKMMTVEEKCRIKQGYNRHGDRVVMWEDCDAGVVVDFSDVKNLIHQSSLCGNVIDGYVELLKSEHAMMYGDDELDDESYFFSSVCLDMVKSDNVCAREKFVRTNVSAATDCRFIYFPMCHDGHWTLVVYDTEDGIWKHYNPMRQRGDRADVHHNVATLLTLCEFRLDEQSILANFSSSLEAVAKCPQQKPETLFLCGGACYVTVDWNSGR</sequence>
<comment type="caution">
    <text evidence="1">The sequence shown here is derived from an EMBL/GenBank/DDBJ whole genome shotgun (WGS) entry which is preliminary data.</text>
</comment>
<keyword evidence="2" id="KW-1185">Reference proteome</keyword>
<accession>A0ACC0G2W3</accession>
<proteinExistence type="predicted"/>
<dbReference type="Proteomes" id="UP001060215">
    <property type="component" value="Chromosome 12"/>
</dbReference>
<organism evidence="1 2">
    <name type="scientific">Camellia lanceoleosa</name>
    <dbReference type="NCBI Taxonomy" id="1840588"/>
    <lineage>
        <taxon>Eukaryota</taxon>
        <taxon>Viridiplantae</taxon>
        <taxon>Streptophyta</taxon>
        <taxon>Embryophyta</taxon>
        <taxon>Tracheophyta</taxon>
        <taxon>Spermatophyta</taxon>
        <taxon>Magnoliopsida</taxon>
        <taxon>eudicotyledons</taxon>
        <taxon>Gunneridae</taxon>
        <taxon>Pentapetalae</taxon>
        <taxon>asterids</taxon>
        <taxon>Ericales</taxon>
        <taxon>Theaceae</taxon>
        <taxon>Camellia</taxon>
    </lineage>
</organism>
<evidence type="ECO:0000313" key="2">
    <source>
        <dbReference type="Proteomes" id="UP001060215"/>
    </source>
</evidence>
<gene>
    <name evidence="1" type="ORF">LOK49_LG11G00170</name>
</gene>
<evidence type="ECO:0000313" key="1">
    <source>
        <dbReference type="EMBL" id="KAI7994968.1"/>
    </source>
</evidence>
<reference evidence="1 2" key="1">
    <citation type="journal article" date="2022" name="Plant J.">
        <title>Chromosome-level genome of Camellia lanceoleosa provides a valuable resource for understanding genome evolution and self-incompatibility.</title>
        <authorList>
            <person name="Gong W."/>
            <person name="Xiao S."/>
            <person name="Wang L."/>
            <person name="Liao Z."/>
            <person name="Chang Y."/>
            <person name="Mo W."/>
            <person name="Hu G."/>
            <person name="Li W."/>
            <person name="Zhao G."/>
            <person name="Zhu H."/>
            <person name="Hu X."/>
            <person name="Ji K."/>
            <person name="Xiang X."/>
            <person name="Song Q."/>
            <person name="Yuan D."/>
            <person name="Jin S."/>
            <person name="Zhang L."/>
        </authorList>
    </citation>
    <scope>NUCLEOTIDE SEQUENCE [LARGE SCALE GENOMIC DNA]</scope>
    <source>
        <strain evidence="1">SQ_2022a</strain>
    </source>
</reference>
<protein>
    <submittedName>
        <fullName evidence="1">Uncharacterized protein</fullName>
    </submittedName>
</protein>